<dbReference type="SMART" id="SM00320">
    <property type="entry name" value="WD40"/>
    <property type="match status" value="6"/>
</dbReference>
<dbReference type="AlphaFoldDB" id="A0A8K0MPD8"/>
<dbReference type="PANTHER" id="PTHR44566">
    <property type="entry name" value="TRANSDUCIN/WD40 REPEAT-LIKE SUPERFAMILY PROTEIN"/>
    <property type="match status" value="1"/>
</dbReference>
<reference evidence="5" key="1">
    <citation type="submission" date="2020-03" db="EMBL/GenBank/DDBJ databases">
        <title>A high-quality chromosome-level genome assembly of a woody plant with both climbing and erect habits, Rhamnella rubrinervis.</title>
        <authorList>
            <person name="Lu Z."/>
            <person name="Yang Y."/>
            <person name="Zhu X."/>
            <person name="Sun Y."/>
        </authorList>
    </citation>
    <scope>NUCLEOTIDE SEQUENCE</scope>
    <source>
        <strain evidence="5">BYM</strain>
        <tissue evidence="5">Leaf</tissue>
    </source>
</reference>
<evidence type="ECO:0000256" key="2">
    <source>
        <dbReference type="ARBA" id="ARBA00022737"/>
    </source>
</evidence>
<organism evidence="5 6">
    <name type="scientific">Rhamnella rubrinervis</name>
    <dbReference type="NCBI Taxonomy" id="2594499"/>
    <lineage>
        <taxon>Eukaryota</taxon>
        <taxon>Viridiplantae</taxon>
        <taxon>Streptophyta</taxon>
        <taxon>Embryophyta</taxon>
        <taxon>Tracheophyta</taxon>
        <taxon>Spermatophyta</taxon>
        <taxon>Magnoliopsida</taxon>
        <taxon>eudicotyledons</taxon>
        <taxon>Gunneridae</taxon>
        <taxon>Pentapetalae</taxon>
        <taxon>rosids</taxon>
        <taxon>fabids</taxon>
        <taxon>Rosales</taxon>
        <taxon>Rhamnaceae</taxon>
        <taxon>rhamnoid group</taxon>
        <taxon>Rhamneae</taxon>
        <taxon>Rhamnella</taxon>
    </lineage>
</organism>
<gene>
    <name evidence="5" type="ORF">FNV43_RR04002</name>
</gene>
<comment type="caution">
    <text evidence="5">The sequence shown here is derived from an EMBL/GenBank/DDBJ whole genome shotgun (WGS) entry which is preliminary data.</text>
</comment>
<dbReference type="InterPro" id="IPR015943">
    <property type="entry name" value="WD40/YVTN_repeat-like_dom_sf"/>
</dbReference>
<evidence type="ECO:0000256" key="4">
    <source>
        <dbReference type="SAM" id="MobiDB-lite"/>
    </source>
</evidence>
<dbReference type="InterPro" id="IPR019775">
    <property type="entry name" value="WD40_repeat_CS"/>
</dbReference>
<dbReference type="Gene3D" id="2.130.10.10">
    <property type="entry name" value="YVTN repeat-like/Quinoprotein amine dehydrogenase"/>
    <property type="match status" value="1"/>
</dbReference>
<dbReference type="InterPro" id="IPR036322">
    <property type="entry name" value="WD40_repeat_dom_sf"/>
</dbReference>
<feature type="region of interest" description="Disordered" evidence="4">
    <location>
        <begin position="8"/>
        <end position="59"/>
    </location>
</feature>
<keyword evidence="1 3" id="KW-0853">WD repeat</keyword>
<evidence type="ECO:0000256" key="1">
    <source>
        <dbReference type="ARBA" id="ARBA00022574"/>
    </source>
</evidence>
<feature type="repeat" description="WD" evidence="3">
    <location>
        <begin position="222"/>
        <end position="264"/>
    </location>
</feature>
<dbReference type="SUPFAM" id="SSF50978">
    <property type="entry name" value="WD40 repeat-like"/>
    <property type="match status" value="1"/>
</dbReference>
<dbReference type="PANTHER" id="PTHR44566:SF1">
    <property type="entry name" value="WD REPEAT-CONTAINING PROTEIN 25"/>
    <property type="match status" value="1"/>
</dbReference>
<evidence type="ECO:0008006" key="7">
    <source>
        <dbReference type="Google" id="ProtNLM"/>
    </source>
</evidence>
<accession>A0A8K0MPD8</accession>
<dbReference type="PROSITE" id="PS50294">
    <property type="entry name" value="WD_REPEATS_REGION"/>
    <property type="match status" value="1"/>
</dbReference>
<dbReference type="Pfam" id="PF00400">
    <property type="entry name" value="WD40"/>
    <property type="match status" value="4"/>
</dbReference>
<dbReference type="OrthoDB" id="256303at2759"/>
<dbReference type="PROSITE" id="PS00678">
    <property type="entry name" value="WD_REPEATS_1"/>
    <property type="match status" value="1"/>
</dbReference>
<dbReference type="InterPro" id="IPR053053">
    <property type="entry name" value="WD_repeat_protein"/>
</dbReference>
<sequence length="437" mass="48809">MDLLCNAYLNDSDSDDGDGERPKLDNFTPPPSKRPKLQHPITLTRPQQKPLPCLNQSPVIPRDAPVPGRYISKRERALFSRSLPATPELGKVPAFQVFGSTSNLSIRSDILSLLRNKANNNRTQLDQISEKMSIALCRHTKAVNAVHWSPTHAHLLASAGMDHTICVWNVWSSDQTIARVLCFHNAAVKDVKWSQQGLSVLSCGFDSSSRLIDIEKGVETQIFKEDQMVGVVKFHPNNFNLFLSGGSRGWVKLWDIRSGKVVHEFLRGHDPILDVEFTNNGKQFISSCDVSRSNVSENSIIVWDVSRQVPLSNQVYVEAYTCPCVRCHPFDPHFVAQSNGNYIAIFSSSPPYKLNKYKRYESHGVSGFPIKCSFSLDGEKLVTGSSDGSVYFYDYKSSELVRKIKAHEQACVDIAVHPIIPNVIASCSWNGEVSVFE</sequence>
<dbReference type="InterPro" id="IPR001680">
    <property type="entry name" value="WD40_rpt"/>
</dbReference>
<keyword evidence="6" id="KW-1185">Reference proteome</keyword>
<name>A0A8K0MPD8_9ROSA</name>
<feature type="repeat" description="WD" evidence="3">
    <location>
        <begin position="136"/>
        <end position="178"/>
    </location>
</feature>
<keyword evidence="2" id="KW-0677">Repeat</keyword>
<dbReference type="Proteomes" id="UP000796880">
    <property type="component" value="Unassembled WGS sequence"/>
</dbReference>
<evidence type="ECO:0000313" key="6">
    <source>
        <dbReference type="Proteomes" id="UP000796880"/>
    </source>
</evidence>
<evidence type="ECO:0000313" key="5">
    <source>
        <dbReference type="EMBL" id="KAF3453562.1"/>
    </source>
</evidence>
<protein>
    <recommendedName>
        <fullName evidence="7">WD repeat-containing protein 25</fullName>
    </recommendedName>
</protein>
<dbReference type="PROSITE" id="PS50082">
    <property type="entry name" value="WD_REPEATS_2"/>
    <property type="match status" value="3"/>
</dbReference>
<dbReference type="EMBL" id="VOIH02000002">
    <property type="protein sequence ID" value="KAF3453562.1"/>
    <property type="molecule type" value="Genomic_DNA"/>
</dbReference>
<proteinExistence type="predicted"/>
<feature type="repeat" description="WD" evidence="3">
    <location>
        <begin position="373"/>
        <end position="403"/>
    </location>
</feature>
<evidence type="ECO:0000256" key="3">
    <source>
        <dbReference type="PROSITE-ProRule" id="PRU00221"/>
    </source>
</evidence>